<reference evidence="1" key="1">
    <citation type="journal article" date="2022" name="bioRxiv">
        <title>Sequencing and chromosome-scale assembly of the giantPleurodeles waltlgenome.</title>
        <authorList>
            <person name="Brown T."/>
            <person name="Elewa A."/>
            <person name="Iarovenko S."/>
            <person name="Subramanian E."/>
            <person name="Araus A.J."/>
            <person name="Petzold A."/>
            <person name="Susuki M."/>
            <person name="Suzuki K.-i.T."/>
            <person name="Hayashi T."/>
            <person name="Toyoda A."/>
            <person name="Oliveira C."/>
            <person name="Osipova E."/>
            <person name="Leigh N.D."/>
            <person name="Simon A."/>
            <person name="Yun M.H."/>
        </authorList>
    </citation>
    <scope>NUCLEOTIDE SEQUENCE</scope>
    <source>
        <strain evidence="1">20211129_DDA</strain>
        <tissue evidence="1">Liver</tissue>
    </source>
</reference>
<sequence>MHGRWIPSEGQPVQVQYDEPPVQTLPEGLTSPDIISTSPGAAAGRRQTLWKLFHSGGHYDASRAAPLPLRGYKQAAGSFDVTQPAEQKRAPPRVVRVVAASCTVP</sequence>
<name>A0AAV7QII6_PLEWA</name>
<dbReference type="AlphaFoldDB" id="A0AAV7QII6"/>
<gene>
    <name evidence="1" type="ORF">NDU88_006621</name>
</gene>
<accession>A0AAV7QII6</accession>
<keyword evidence="2" id="KW-1185">Reference proteome</keyword>
<evidence type="ECO:0000313" key="2">
    <source>
        <dbReference type="Proteomes" id="UP001066276"/>
    </source>
</evidence>
<organism evidence="1 2">
    <name type="scientific">Pleurodeles waltl</name>
    <name type="common">Iberian ribbed newt</name>
    <dbReference type="NCBI Taxonomy" id="8319"/>
    <lineage>
        <taxon>Eukaryota</taxon>
        <taxon>Metazoa</taxon>
        <taxon>Chordata</taxon>
        <taxon>Craniata</taxon>
        <taxon>Vertebrata</taxon>
        <taxon>Euteleostomi</taxon>
        <taxon>Amphibia</taxon>
        <taxon>Batrachia</taxon>
        <taxon>Caudata</taxon>
        <taxon>Salamandroidea</taxon>
        <taxon>Salamandridae</taxon>
        <taxon>Pleurodelinae</taxon>
        <taxon>Pleurodeles</taxon>
    </lineage>
</organism>
<evidence type="ECO:0000313" key="1">
    <source>
        <dbReference type="EMBL" id="KAJ1140264.1"/>
    </source>
</evidence>
<dbReference type="Proteomes" id="UP001066276">
    <property type="component" value="Chromosome 6"/>
</dbReference>
<proteinExistence type="predicted"/>
<protein>
    <submittedName>
        <fullName evidence="1">Uncharacterized protein</fullName>
    </submittedName>
</protein>
<comment type="caution">
    <text evidence="1">The sequence shown here is derived from an EMBL/GenBank/DDBJ whole genome shotgun (WGS) entry which is preliminary data.</text>
</comment>
<dbReference type="EMBL" id="JANPWB010000010">
    <property type="protein sequence ID" value="KAJ1140264.1"/>
    <property type="molecule type" value="Genomic_DNA"/>
</dbReference>